<accession>A0A9D1M5P9</accession>
<gene>
    <name evidence="1" type="ORF">IAD20_08745</name>
</gene>
<protein>
    <submittedName>
        <fullName evidence="1">Uncharacterized protein</fullName>
    </submittedName>
</protein>
<sequence length="207" mass="24436">METKVDIPYETDENKLIETLRGICLPAVRCLNRLSKEDKRRYAPYLIGGKDALIKLSILLYQNLFTPEVIEKLIESGEDLCRTYLVNSQKLRLRENSNLAEFKRQIINANNEKLIKLLLEFYTLTPEEEAELLMVRRACRPRGGDDKLMADYFRRFRIRPPLQRLLDLPEYSFYWRLCCENTAVGGFARLRHNCRVKWQKLVYSIGL</sequence>
<proteinExistence type="predicted"/>
<organism evidence="1 2">
    <name type="scientific">Candidatus Scatocola faecipullorum</name>
    <dbReference type="NCBI Taxonomy" id="2840917"/>
    <lineage>
        <taxon>Bacteria</taxon>
        <taxon>Pseudomonadati</taxon>
        <taxon>Pseudomonadota</taxon>
        <taxon>Alphaproteobacteria</taxon>
        <taxon>Rhodospirillales</taxon>
        <taxon>Rhodospirillaceae</taxon>
        <taxon>Rhodospirillaceae incertae sedis</taxon>
        <taxon>Candidatus Scatocola</taxon>
    </lineage>
</organism>
<evidence type="ECO:0000313" key="2">
    <source>
        <dbReference type="Proteomes" id="UP000824107"/>
    </source>
</evidence>
<reference evidence="1" key="2">
    <citation type="journal article" date="2021" name="PeerJ">
        <title>Extensive microbial diversity within the chicken gut microbiome revealed by metagenomics and culture.</title>
        <authorList>
            <person name="Gilroy R."/>
            <person name="Ravi A."/>
            <person name="Getino M."/>
            <person name="Pursley I."/>
            <person name="Horton D.L."/>
            <person name="Alikhan N.F."/>
            <person name="Baker D."/>
            <person name="Gharbi K."/>
            <person name="Hall N."/>
            <person name="Watson M."/>
            <person name="Adriaenssens E.M."/>
            <person name="Foster-Nyarko E."/>
            <person name="Jarju S."/>
            <person name="Secka A."/>
            <person name="Antonio M."/>
            <person name="Oren A."/>
            <person name="Chaudhuri R.R."/>
            <person name="La Ragione R."/>
            <person name="Hildebrand F."/>
            <person name="Pallen M.J."/>
        </authorList>
    </citation>
    <scope>NUCLEOTIDE SEQUENCE</scope>
    <source>
        <strain evidence="1">ChiW3-316</strain>
    </source>
</reference>
<dbReference type="Proteomes" id="UP000824107">
    <property type="component" value="Unassembled WGS sequence"/>
</dbReference>
<reference evidence="1" key="1">
    <citation type="submission" date="2020-10" db="EMBL/GenBank/DDBJ databases">
        <authorList>
            <person name="Gilroy R."/>
        </authorList>
    </citation>
    <scope>NUCLEOTIDE SEQUENCE</scope>
    <source>
        <strain evidence="1">ChiW3-316</strain>
    </source>
</reference>
<evidence type="ECO:0000313" key="1">
    <source>
        <dbReference type="EMBL" id="HIU54149.1"/>
    </source>
</evidence>
<dbReference type="AlphaFoldDB" id="A0A9D1M5P9"/>
<name>A0A9D1M5P9_9PROT</name>
<comment type="caution">
    <text evidence="1">The sequence shown here is derived from an EMBL/GenBank/DDBJ whole genome shotgun (WGS) entry which is preliminary data.</text>
</comment>
<dbReference type="EMBL" id="DVNC01000061">
    <property type="protein sequence ID" value="HIU54149.1"/>
    <property type="molecule type" value="Genomic_DNA"/>
</dbReference>